<name>A0AAV5IQ81_9ROSI</name>
<comment type="caution">
    <text evidence="1">The sequence shown here is derived from an EMBL/GenBank/DDBJ whole genome shotgun (WGS) entry which is preliminary data.</text>
</comment>
<evidence type="ECO:0000313" key="2">
    <source>
        <dbReference type="Proteomes" id="UP001054252"/>
    </source>
</evidence>
<proteinExistence type="predicted"/>
<evidence type="ECO:0000313" key="1">
    <source>
        <dbReference type="EMBL" id="GKV02545.1"/>
    </source>
</evidence>
<dbReference type="AlphaFoldDB" id="A0AAV5IQ81"/>
<protein>
    <submittedName>
        <fullName evidence="1">Uncharacterized protein</fullName>
    </submittedName>
</protein>
<reference evidence="1 2" key="1">
    <citation type="journal article" date="2021" name="Commun. Biol.">
        <title>The genome of Shorea leprosula (Dipterocarpaceae) highlights the ecological relevance of drought in aseasonal tropical rainforests.</title>
        <authorList>
            <person name="Ng K.K.S."/>
            <person name="Kobayashi M.J."/>
            <person name="Fawcett J.A."/>
            <person name="Hatakeyama M."/>
            <person name="Paape T."/>
            <person name="Ng C.H."/>
            <person name="Ang C.C."/>
            <person name="Tnah L.H."/>
            <person name="Lee C.T."/>
            <person name="Nishiyama T."/>
            <person name="Sese J."/>
            <person name="O'Brien M.J."/>
            <person name="Copetti D."/>
            <person name="Mohd Noor M.I."/>
            <person name="Ong R.C."/>
            <person name="Putra M."/>
            <person name="Sireger I.Z."/>
            <person name="Indrioko S."/>
            <person name="Kosugi Y."/>
            <person name="Izuno A."/>
            <person name="Isagi Y."/>
            <person name="Lee S.L."/>
            <person name="Shimizu K.K."/>
        </authorList>
    </citation>
    <scope>NUCLEOTIDE SEQUENCE [LARGE SCALE GENOMIC DNA]</scope>
    <source>
        <strain evidence="1">214</strain>
    </source>
</reference>
<accession>A0AAV5IQ81</accession>
<dbReference type="EMBL" id="BPVZ01000019">
    <property type="protein sequence ID" value="GKV02545.1"/>
    <property type="molecule type" value="Genomic_DNA"/>
</dbReference>
<keyword evidence="2" id="KW-1185">Reference proteome</keyword>
<gene>
    <name evidence="1" type="ORF">SLEP1_g14977</name>
</gene>
<organism evidence="1 2">
    <name type="scientific">Rubroshorea leprosula</name>
    <dbReference type="NCBI Taxonomy" id="152421"/>
    <lineage>
        <taxon>Eukaryota</taxon>
        <taxon>Viridiplantae</taxon>
        <taxon>Streptophyta</taxon>
        <taxon>Embryophyta</taxon>
        <taxon>Tracheophyta</taxon>
        <taxon>Spermatophyta</taxon>
        <taxon>Magnoliopsida</taxon>
        <taxon>eudicotyledons</taxon>
        <taxon>Gunneridae</taxon>
        <taxon>Pentapetalae</taxon>
        <taxon>rosids</taxon>
        <taxon>malvids</taxon>
        <taxon>Malvales</taxon>
        <taxon>Dipterocarpaceae</taxon>
        <taxon>Rubroshorea</taxon>
    </lineage>
</organism>
<dbReference type="Proteomes" id="UP001054252">
    <property type="component" value="Unassembled WGS sequence"/>
</dbReference>
<sequence>MCNLASALIIKFSRPGGTQHRDYLLDKPPEASQKPHFVFLCLPLPPTSFLPPFSNQG</sequence>